<proteinExistence type="predicted"/>
<dbReference type="EMBL" id="GISG01016957">
    <property type="protein sequence ID" value="MBA4617554.1"/>
    <property type="molecule type" value="Transcribed_RNA"/>
</dbReference>
<evidence type="ECO:0000313" key="1">
    <source>
        <dbReference type="EMBL" id="MBA4617554.1"/>
    </source>
</evidence>
<dbReference type="AlphaFoldDB" id="A0A7C8YG11"/>
<accession>A0A7C8YG11</accession>
<reference evidence="1" key="1">
    <citation type="journal article" date="2013" name="J. Plant Res.">
        <title>Effect of fungi and light on seed germination of three Opuntia species from semiarid lands of central Mexico.</title>
        <authorList>
            <person name="Delgado-Sanchez P."/>
            <person name="Jimenez-Bremont J.F."/>
            <person name="Guerrero-Gonzalez Mde L."/>
            <person name="Flores J."/>
        </authorList>
    </citation>
    <scope>NUCLEOTIDE SEQUENCE</scope>
    <source>
        <tissue evidence="1">Cladode</tissue>
    </source>
</reference>
<protein>
    <submittedName>
        <fullName evidence="1">Uncharacterized protein</fullName>
    </submittedName>
</protein>
<sequence length="187" mass="20240">MNRRRVLHQLRRLPRPLQPLIVAALPVLQWVEPSHEHRRRREIQPGNIDGVGPTNVGGPVVQIQPVWQKCPPHPLGPIQRHNRSPLELDLGLGPLFTPKKRLNVDQPNYLEVRELSPASPDNDVVGDVPAGAVSGDKALGDVSGFRPFGDLPAAAVEEGEDVESVVVLGGELMFGAETVLDGANDGV</sequence>
<organism evidence="1">
    <name type="scientific">Opuntia streptacantha</name>
    <name type="common">Prickly pear cactus</name>
    <name type="synonym">Opuntia cardona</name>
    <dbReference type="NCBI Taxonomy" id="393608"/>
    <lineage>
        <taxon>Eukaryota</taxon>
        <taxon>Viridiplantae</taxon>
        <taxon>Streptophyta</taxon>
        <taxon>Embryophyta</taxon>
        <taxon>Tracheophyta</taxon>
        <taxon>Spermatophyta</taxon>
        <taxon>Magnoliopsida</taxon>
        <taxon>eudicotyledons</taxon>
        <taxon>Gunneridae</taxon>
        <taxon>Pentapetalae</taxon>
        <taxon>Caryophyllales</taxon>
        <taxon>Cactineae</taxon>
        <taxon>Cactaceae</taxon>
        <taxon>Opuntioideae</taxon>
        <taxon>Opuntia</taxon>
    </lineage>
</organism>
<reference evidence="1" key="2">
    <citation type="submission" date="2020-07" db="EMBL/GenBank/DDBJ databases">
        <authorList>
            <person name="Vera ALvarez R."/>
            <person name="Arias-Moreno D.M."/>
            <person name="Jimenez-Jacinto V."/>
            <person name="Jimenez-Bremont J.F."/>
            <person name="Swaminathan K."/>
            <person name="Moose S.P."/>
            <person name="Guerrero-Gonzalez M.L."/>
            <person name="Marino-Ramirez L."/>
            <person name="Landsman D."/>
            <person name="Rodriguez-Kessler M."/>
            <person name="Delgado-Sanchez P."/>
        </authorList>
    </citation>
    <scope>NUCLEOTIDE SEQUENCE</scope>
    <source>
        <tissue evidence="1">Cladode</tissue>
    </source>
</reference>
<name>A0A7C8YG11_OPUST</name>